<keyword evidence="2" id="KW-1133">Transmembrane helix</keyword>
<dbReference type="Proteomes" id="UP001314681">
    <property type="component" value="Unassembled WGS sequence"/>
</dbReference>
<protein>
    <submittedName>
        <fullName evidence="3">Uncharacterized protein</fullName>
    </submittedName>
</protein>
<keyword evidence="2" id="KW-0812">Transmembrane</keyword>
<comment type="caution">
    <text evidence="3">The sequence shown here is derived from an EMBL/GenBank/DDBJ whole genome shotgun (WGS) entry which is preliminary data.</text>
</comment>
<dbReference type="EMBL" id="JAHQCX010000002">
    <property type="protein sequence ID" value="MBU9725275.1"/>
    <property type="molecule type" value="Genomic_DNA"/>
</dbReference>
<feature type="transmembrane region" description="Helical" evidence="2">
    <location>
        <begin position="7"/>
        <end position="28"/>
    </location>
</feature>
<sequence>MKWYQKTGWILAFLVLCFPLGCFLMWQYKKEWTMLIKAGASAAFGIFFLVLFLSAFSSDTSQAAALTDQLEAIQAEKQELETQVESLSADLSVLKDENQTNVAKIEELQDQLETAEQTIASMSDLDPAEDLQNQIDSLQQENTKLTEENEKLSSQIASASVSNSSKSSPDSSVSAGTDAPSQPADINSEIVLVTKTGSKYHNHKCGNGTYYEATLEDALARGLTPCKKCF</sequence>
<accession>A0ABS6K451</accession>
<dbReference type="RefSeq" id="WP_158349898.1">
    <property type="nucleotide sequence ID" value="NZ_JAHQCX010000002.1"/>
</dbReference>
<evidence type="ECO:0000256" key="2">
    <source>
        <dbReference type="SAM" id="Phobius"/>
    </source>
</evidence>
<name>A0ABS6K451_9FIRM</name>
<evidence type="ECO:0000313" key="4">
    <source>
        <dbReference type="Proteomes" id="UP001314681"/>
    </source>
</evidence>
<organism evidence="3 4">
    <name type="scientific">Diplocloster modestus</name>
    <dbReference type="NCBI Taxonomy" id="2850322"/>
    <lineage>
        <taxon>Bacteria</taxon>
        <taxon>Bacillati</taxon>
        <taxon>Bacillota</taxon>
        <taxon>Clostridia</taxon>
        <taxon>Lachnospirales</taxon>
        <taxon>Lachnospiraceae</taxon>
        <taxon>Diplocloster</taxon>
    </lineage>
</organism>
<feature type="transmembrane region" description="Helical" evidence="2">
    <location>
        <begin position="34"/>
        <end position="56"/>
    </location>
</feature>
<gene>
    <name evidence="3" type="ORF">KTH90_04520</name>
</gene>
<feature type="compositionally biased region" description="Low complexity" evidence="1">
    <location>
        <begin position="153"/>
        <end position="175"/>
    </location>
</feature>
<proteinExistence type="predicted"/>
<feature type="region of interest" description="Disordered" evidence="1">
    <location>
        <begin position="143"/>
        <end position="187"/>
    </location>
</feature>
<evidence type="ECO:0000313" key="3">
    <source>
        <dbReference type="EMBL" id="MBU9725275.1"/>
    </source>
</evidence>
<dbReference type="Gene3D" id="1.10.287.1490">
    <property type="match status" value="1"/>
</dbReference>
<keyword evidence="2" id="KW-0472">Membrane</keyword>
<evidence type="ECO:0000256" key="1">
    <source>
        <dbReference type="SAM" id="MobiDB-lite"/>
    </source>
</evidence>
<reference evidence="3 4" key="1">
    <citation type="submission" date="2021-06" db="EMBL/GenBank/DDBJ databases">
        <title>Description of novel taxa of the family Lachnospiraceae.</title>
        <authorList>
            <person name="Chaplin A.V."/>
            <person name="Sokolova S.R."/>
            <person name="Pikina A.P."/>
            <person name="Korzhanova M."/>
            <person name="Belova V."/>
            <person name="Korostin D."/>
            <person name="Efimov B.A."/>
        </authorList>
    </citation>
    <scope>NUCLEOTIDE SEQUENCE [LARGE SCALE GENOMIC DNA]</scope>
    <source>
        <strain evidence="3 4">ASD4241</strain>
    </source>
</reference>
<keyword evidence="4" id="KW-1185">Reference proteome</keyword>